<sequence>MVTDFDQYAQAFPKRQEIMQHYAKSWYALKQAAGLAFLPQTLSTGELLNMASEIFADDPVSLTSLQQYGITEALLAAHFGSVAQVFKLLKVQPEA</sequence>
<comment type="caution">
    <text evidence="1">The sequence shown here is derived from an EMBL/GenBank/DDBJ whole genome shotgun (WGS) entry which is preliminary data.</text>
</comment>
<name>A0ABW8UAZ4_9LACO</name>
<proteinExistence type="predicted"/>
<dbReference type="EMBL" id="JBGQPK010000001">
    <property type="protein sequence ID" value="MFL2028002.1"/>
    <property type="molecule type" value="Genomic_DNA"/>
</dbReference>
<reference evidence="1 2" key="1">
    <citation type="submission" date="2024-08" db="EMBL/GenBank/DDBJ databases">
        <authorList>
            <person name="Arias E."/>
        </authorList>
    </citation>
    <scope>NUCLEOTIDE SEQUENCE [LARGE SCALE GENOMIC DNA]</scope>
    <source>
        <strain evidence="1 2">FAM 25317</strain>
    </source>
</reference>
<organism evidence="1 2">
    <name type="scientific">Loigolactobacillus zhaoyuanensis</name>
    <dbReference type="NCBI Taxonomy" id="2486017"/>
    <lineage>
        <taxon>Bacteria</taxon>
        <taxon>Bacillati</taxon>
        <taxon>Bacillota</taxon>
        <taxon>Bacilli</taxon>
        <taxon>Lactobacillales</taxon>
        <taxon>Lactobacillaceae</taxon>
        <taxon>Loigolactobacillus</taxon>
    </lineage>
</organism>
<keyword evidence="2" id="KW-1185">Reference proteome</keyword>
<protein>
    <submittedName>
        <fullName evidence="1">Uncharacterized protein</fullName>
    </submittedName>
</protein>
<evidence type="ECO:0000313" key="1">
    <source>
        <dbReference type="EMBL" id="MFL2028002.1"/>
    </source>
</evidence>
<dbReference type="Proteomes" id="UP001625389">
    <property type="component" value="Unassembled WGS sequence"/>
</dbReference>
<accession>A0ABW8UAZ4</accession>
<gene>
    <name evidence="1" type="ORF">ACEN34_00005</name>
</gene>
<evidence type="ECO:0000313" key="2">
    <source>
        <dbReference type="Proteomes" id="UP001625389"/>
    </source>
</evidence>
<dbReference type="RefSeq" id="WP_225417842.1">
    <property type="nucleotide sequence ID" value="NZ_JBGQPK010000001.1"/>
</dbReference>